<feature type="compositionally biased region" description="Basic and acidic residues" evidence="1">
    <location>
        <begin position="19"/>
        <end position="63"/>
    </location>
</feature>
<reference evidence="2 3" key="1">
    <citation type="submission" date="2023-03" db="EMBL/GenBank/DDBJ databases">
        <title>WGS of Gossypium arboreum.</title>
        <authorList>
            <person name="Yu D."/>
        </authorList>
    </citation>
    <scope>NUCLEOTIDE SEQUENCE [LARGE SCALE GENOMIC DNA]</scope>
    <source>
        <tissue evidence="2">Leaf</tissue>
    </source>
</reference>
<proteinExistence type="predicted"/>
<evidence type="ECO:0000256" key="1">
    <source>
        <dbReference type="SAM" id="MobiDB-lite"/>
    </source>
</evidence>
<sequence length="161" mass="18539">MPEFPNFPKAFLPLSKGGWVEKEPVEVQSDKAKSANPEKEKAAEKEPEKTESMHIEGKEDDQNKTNSTATANKRGKDMSIQGREINRIIDEITKSRKEEEELPIQSLKRKMRYNSVVRRSTHRFKKEGLQRMEVCRGTMRSYHGNIGEGNDNHPVKNENTQ</sequence>
<feature type="region of interest" description="Disordered" evidence="1">
    <location>
        <begin position="1"/>
        <end position="82"/>
    </location>
</feature>
<dbReference type="Proteomes" id="UP001358586">
    <property type="component" value="Chromosome 1"/>
</dbReference>
<keyword evidence="3" id="KW-1185">Reference proteome</keyword>
<protein>
    <submittedName>
        <fullName evidence="2">Uncharacterized protein</fullName>
    </submittedName>
</protein>
<evidence type="ECO:0000313" key="2">
    <source>
        <dbReference type="EMBL" id="KAK5845854.1"/>
    </source>
</evidence>
<name>A0ABR0R3V2_GOSAR</name>
<dbReference type="EMBL" id="JARKNE010000001">
    <property type="protein sequence ID" value="KAK5845854.1"/>
    <property type="molecule type" value="Genomic_DNA"/>
</dbReference>
<comment type="caution">
    <text evidence="2">The sequence shown here is derived from an EMBL/GenBank/DDBJ whole genome shotgun (WGS) entry which is preliminary data.</text>
</comment>
<gene>
    <name evidence="2" type="ORF">PVK06_002090</name>
</gene>
<evidence type="ECO:0000313" key="3">
    <source>
        <dbReference type="Proteomes" id="UP001358586"/>
    </source>
</evidence>
<accession>A0ABR0R3V2</accession>
<organism evidence="2 3">
    <name type="scientific">Gossypium arboreum</name>
    <name type="common">Tree cotton</name>
    <name type="synonym">Gossypium nanking</name>
    <dbReference type="NCBI Taxonomy" id="29729"/>
    <lineage>
        <taxon>Eukaryota</taxon>
        <taxon>Viridiplantae</taxon>
        <taxon>Streptophyta</taxon>
        <taxon>Embryophyta</taxon>
        <taxon>Tracheophyta</taxon>
        <taxon>Spermatophyta</taxon>
        <taxon>Magnoliopsida</taxon>
        <taxon>eudicotyledons</taxon>
        <taxon>Gunneridae</taxon>
        <taxon>Pentapetalae</taxon>
        <taxon>rosids</taxon>
        <taxon>malvids</taxon>
        <taxon>Malvales</taxon>
        <taxon>Malvaceae</taxon>
        <taxon>Malvoideae</taxon>
        <taxon>Gossypium</taxon>
    </lineage>
</organism>